<evidence type="ECO:0000313" key="5">
    <source>
        <dbReference type="Proteomes" id="UP000031036"/>
    </source>
</evidence>
<feature type="compositionally biased region" description="Low complexity" evidence="2">
    <location>
        <begin position="186"/>
        <end position="203"/>
    </location>
</feature>
<comment type="caution">
    <text evidence="4">The sequence shown here is derived from an EMBL/GenBank/DDBJ whole genome shotgun (WGS) entry which is preliminary data.</text>
</comment>
<reference evidence="4 5" key="1">
    <citation type="submission" date="2014-11" db="EMBL/GenBank/DDBJ databases">
        <title>Genetic blueprint of the zoonotic pathogen Toxocara canis.</title>
        <authorList>
            <person name="Zhu X.-Q."/>
            <person name="Korhonen P.K."/>
            <person name="Cai H."/>
            <person name="Young N.D."/>
            <person name="Nejsum P."/>
            <person name="von Samson-Himmelstjerna G."/>
            <person name="Boag P.R."/>
            <person name="Tan P."/>
            <person name="Li Q."/>
            <person name="Min J."/>
            <person name="Yang Y."/>
            <person name="Wang X."/>
            <person name="Fang X."/>
            <person name="Hall R.S."/>
            <person name="Hofmann A."/>
            <person name="Sternberg P.W."/>
            <person name="Jex A.R."/>
            <person name="Gasser R.B."/>
        </authorList>
    </citation>
    <scope>NUCLEOTIDE SEQUENCE [LARGE SCALE GENOMIC DNA]</scope>
    <source>
        <strain evidence="4">PN_DK_2014</strain>
    </source>
</reference>
<name>A0A0B2VCY2_TOXCA</name>
<keyword evidence="5" id="KW-1185">Reference proteome</keyword>
<dbReference type="STRING" id="6265.A0A0B2VCY2"/>
<feature type="coiled-coil region" evidence="1">
    <location>
        <begin position="467"/>
        <end position="494"/>
    </location>
</feature>
<dbReference type="InterPro" id="IPR014799">
    <property type="entry name" value="ASD2_dom"/>
</dbReference>
<dbReference type="AlphaFoldDB" id="A0A0B2VCY2"/>
<dbReference type="OrthoDB" id="10063560at2759"/>
<accession>A0A0B2VCY2</accession>
<dbReference type="Gene3D" id="6.10.250.3120">
    <property type="match status" value="1"/>
</dbReference>
<feature type="domain" description="ASD2" evidence="3">
    <location>
        <begin position="287"/>
        <end position="493"/>
    </location>
</feature>
<dbReference type="Pfam" id="PF08687">
    <property type="entry name" value="ASD2"/>
    <property type="match status" value="1"/>
</dbReference>
<gene>
    <name evidence="4" type="primary">SHROOM4</name>
    <name evidence="4" type="ORF">Tcan_10464</name>
</gene>
<proteinExistence type="predicted"/>
<feature type="region of interest" description="Disordered" evidence="2">
    <location>
        <begin position="186"/>
        <end position="260"/>
    </location>
</feature>
<protein>
    <submittedName>
        <fullName evidence="4">Protein Shroom4</fullName>
    </submittedName>
</protein>
<feature type="compositionally biased region" description="Basic and acidic residues" evidence="2">
    <location>
        <begin position="231"/>
        <end position="245"/>
    </location>
</feature>
<evidence type="ECO:0000256" key="2">
    <source>
        <dbReference type="SAM" id="MobiDB-lite"/>
    </source>
</evidence>
<sequence length="498" mass="55499">MIAQTSHFIVVRRENTSIIFCSKKLLLYVIAIVQMTQITFLRGVRRAPNKAWLSVITIRPLEANFYRECNLAGSEMACCARSSLTFDPAVKGDWNALMQALICRASHLLHPRSPTRWLKATSSSNMDHHSTPTDGGYRSLIDSGAYKSILPDEPPLTLTQPPPRPPTKLCTPLSCSLTSLNSTTSSTISAASSAPPTSIPSSSFSGGKPMVEVHPMPSQQYTDTTFSPKDCPQERLAPKTKEKPRVPKKPPNLVLNSSSRLNSPSLNALSLSSTSLNIPFTPLTPSQSSPSMSRLFTTPSLMCLHTALMQPGLSEEEVEKVEAKRQKLIESLSKKIDVLDKERVVLEGEIESNEALKNTLIDELTLAGCIDVIERMHINLAHNAQLIRLETKLRMQVERLEGMVGNNMEGIDKDAHAARMERVKGQISDQSTLREAFDRRDARLDALIESRISTQSIPQWRFYKEAWRKLKAEQQEIDERLQLAREQLIALQNVHASL</sequence>
<feature type="region of interest" description="Disordered" evidence="2">
    <location>
        <begin position="151"/>
        <end position="172"/>
    </location>
</feature>
<evidence type="ECO:0000259" key="3">
    <source>
        <dbReference type="Pfam" id="PF08687"/>
    </source>
</evidence>
<organism evidence="4 5">
    <name type="scientific">Toxocara canis</name>
    <name type="common">Canine roundworm</name>
    <dbReference type="NCBI Taxonomy" id="6265"/>
    <lineage>
        <taxon>Eukaryota</taxon>
        <taxon>Metazoa</taxon>
        <taxon>Ecdysozoa</taxon>
        <taxon>Nematoda</taxon>
        <taxon>Chromadorea</taxon>
        <taxon>Rhabditida</taxon>
        <taxon>Spirurina</taxon>
        <taxon>Ascaridomorpha</taxon>
        <taxon>Ascaridoidea</taxon>
        <taxon>Toxocaridae</taxon>
        <taxon>Toxocara</taxon>
    </lineage>
</organism>
<evidence type="ECO:0000256" key="1">
    <source>
        <dbReference type="SAM" id="Coils"/>
    </source>
</evidence>
<evidence type="ECO:0000313" key="4">
    <source>
        <dbReference type="EMBL" id="KHN79393.1"/>
    </source>
</evidence>
<keyword evidence="1" id="KW-0175">Coiled coil</keyword>
<feature type="compositionally biased region" description="Polar residues" evidence="2">
    <location>
        <begin position="217"/>
        <end position="227"/>
    </location>
</feature>
<dbReference type="Proteomes" id="UP000031036">
    <property type="component" value="Unassembled WGS sequence"/>
</dbReference>
<dbReference type="EMBL" id="JPKZ01001923">
    <property type="protein sequence ID" value="KHN79393.1"/>
    <property type="molecule type" value="Genomic_DNA"/>
</dbReference>